<dbReference type="Proteomes" id="UP000500938">
    <property type="component" value="Chromosome"/>
</dbReference>
<evidence type="ECO:0000313" key="1">
    <source>
        <dbReference type="EMBL" id="QJR35827.1"/>
    </source>
</evidence>
<organism evidence="1 2">
    <name type="scientific">Gemmatimonas groenlandica</name>
    <dbReference type="NCBI Taxonomy" id="2732249"/>
    <lineage>
        <taxon>Bacteria</taxon>
        <taxon>Pseudomonadati</taxon>
        <taxon>Gemmatimonadota</taxon>
        <taxon>Gemmatimonadia</taxon>
        <taxon>Gemmatimonadales</taxon>
        <taxon>Gemmatimonadaceae</taxon>
        <taxon>Gemmatimonas</taxon>
    </lineage>
</organism>
<reference evidence="1 2" key="1">
    <citation type="submission" date="2020-05" db="EMBL/GenBank/DDBJ databases">
        <title>Complete genome sequence of Gemmatimonas greenlandica TET16.</title>
        <authorList>
            <person name="Zeng Y."/>
        </authorList>
    </citation>
    <scope>NUCLEOTIDE SEQUENCE [LARGE SCALE GENOMIC DNA]</scope>
    <source>
        <strain evidence="1 2">TET16</strain>
    </source>
</reference>
<protein>
    <submittedName>
        <fullName evidence="1">Uncharacterized protein</fullName>
    </submittedName>
</protein>
<name>A0A6M4IQT9_9BACT</name>
<dbReference type="EMBL" id="CP053085">
    <property type="protein sequence ID" value="QJR35827.1"/>
    <property type="molecule type" value="Genomic_DNA"/>
</dbReference>
<sequence>MISATSLAVACSDDATAPDPSGPVTIAIAQSLTGQTTSAGAFTMTGSRADSGSTTEELTFGGPLTQSPVPLTYVRTLTGKQGTLTVRGSATLTFSSQTAATLAGTWTVEKGTGAYANTTGTGTITGSANFGATPPTGTLTYAGRLDR</sequence>
<accession>A0A6M4IQT9</accession>
<keyword evidence="2" id="KW-1185">Reference proteome</keyword>
<dbReference type="RefSeq" id="WP_171225257.1">
    <property type="nucleotide sequence ID" value="NZ_CP053085.1"/>
</dbReference>
<evidence type="ECO:0000313" key="2">
    <source>
        <dbReference type="Proteomes" id="UP000500938"/>
    </source>
</evidence>
<gene>
    <name evidence="1" type="ORF">HKW67_10050</name>
</gene>
<proteinExistence type="predicted"/>
<dbReference type="KEGG" id="ggr:HKW67_10050"/>
<dbReference type="AlphaFoldDB" id="A0A6M4IQT9"/>